<dbReference type="OrthoDB" id="6329445at2759"/>
<evidence type="ECO:0000256" key="6">
    <source>
        <dbReference type="ARBA" id="ARBA00023136"/>
    </source>
</evidence>
<dbReference type="InterPro" id="IPR050975">
    <property type="entry name" value="Sleep_regulator"/>
</dbReference>
<comment type="caution">
    <text evidence="9">The sequence shown here is derived from an EMBL/GenBank/DDBJ whole genome shotgun (WGS) entry which is preliminary data.</text>
</comment>
<evidence type="ECO:0008006" key="11">
    <source>
        <dbReference type="Google" id="ProtNLM"/>
    </source>
</evidence>
<keyword evidence="2" id="KW-0325">Glycoprotein</keyword>
<dbReference type="PANTHER" id="PTHR33562">
    <property type="entry name" value="ATILLA, ISOFORM B-RELATED-RELATED"/>
    <property type="match status" value="1"/>
</dbReference>
<evidence type="ECO:0000256" key="2">
    <source>
        <dbReference type="ARBA" id="ARBA00022622"/>
    </source>
</evidence>
<keyword evidence="3" id="KW-0812">Transmembrane</keyword>
<accession>A0A482WX92</accession>
<feature type="chain" id="PRO_5019855432" description="Protein sleepless" evidence="8">
    <location>
        <begin position="25"/>
        <end position="175"/>
    </location>
</feature>
<sequence length="175" mass="19841">MDVAFLPVAVASCFILLSGSPVRGLKCYQCTTVYSPTMPNETEVHLCSKFDQSEKYEVDCPYSTFCMKKTFQLELQYGKVVQGESRNCAAQKRQQQVFKDGKWQMHSSIDEHIYSVGCEQEETHGVKSSTAQYCYCDTNLCNGGESTREPPTIHHTDTMAVIFIFNAIKYIQSLR</sequence>
<keyword evidence="10" id="KW-1185">Reference proteome</keyword>
<evidence type="ECO:0000256" key="3">
    <source>
        <dbReference type="ARBA" id="ARBA00022692"/>
    </source>
</evidence>
<dbReference type="AlphaFoldDB" id="A0A482WX92"/>
<evidence type="ECO:0000313" key="10">
    <source>
        <dbReference type="Proteomes" id="UP000291343"/>
    </source>
</evidence>
<dbReference type="InParanoid" id="A0A482WX92"/>
<gene>
    <name evidence="9" type="ORF">LSTR_LSTR006512</name>
</gene>
<feature type="signal peptide" evidence="8">
    <location>
        <begin position="1"/>
        <end position="24"/>
    </location>
</feature>
<evidence type="ECO:0000256" key="5">
    <source>
        <dbReference type="ARBA" id="ARBA00022989"/>
    </source>
</evidence>
<dbReference type="GO" id="GO:0098552">
    <property type="term" value="C:side of membrane"/>
    <property type="evidence" value="ECO:0007669"/>
    <property type="project" value="UniProtKB-KW"/>
</dbReference>
<keyword evidence="6" id="KW-0472">Membrane</keyword>
<evidence type="ECO:0000313" key="9">
    <source>
        <dbReference type="EMBL" id="RZF38113.1"/>
    </source>
</evidence>
<organism evidence="9 10">
    <name type="scientific">Laodelphax striatellus</name>
    <name type="common">Small brown planthopper</name>
    <name type="synonym">Delphax striatella</name>
    <dbReference type="NCBI Taxonomy" id="195883"/>
    <lineage>
        <taxon>Eukaryota</taxon>
        <taxon>Metazoa</taxon>
        <taxon>Ecdysozoa</taxon>
        <taxon>Arthropoda</taxon>
        <taxon>Hexapoda</taxon>
        <taxon>Insecta</taxon>
        <taxon>Pterygota</taxon>
        <taxon>Neoptera</taxon>
        <taxon>Paraneoptera</taxon>
        <taxon>Hemiptera</taxon>
        <taxon>Auchenorrhyncha</taxon>
        <taxon>Fulgoroidea</taxon>
        <taxon>Delphacidae</taxon>
        <taxon>Criomorphinae</taxon>
        <taxon>Laodelphax</taxon>
    </lineage>
</organism>
<evidence type="ECO:0000256" key="1">
    <source>
        <dbReference type="ARBA" id="ARBA00004589"/>
    </source>
</evidence>
<proteinExistence type="predicted"/>
<evidence type="ECO:0000256" key="8">
    <source>
        <dbReference type="SAM" id="SignalP"/>
    </source>
</evidence>
<keyword evidence="7" id="KW-0449">Lipoprotein</keyword>
<comment type="subcellular location">
    <subcellularLocation>
        <location evidence="1">Membrane</location>
        <topology evidence="1">Lipid-anchor</topology>
        <topology evidence="1">GPI-anchor</topology>
    </subcellularLocation>
</comment>
<keyword evidence="5" id="KW-1133">Transmembrane helix</keyword>
<evidence type="ECO:0000256" key="7">
    <source>
        <dbReference type="ARBA" id="ARBA00023288"/>
    </source>
</evidence>
<keyword evidence="2" id="KW-0336">GPI-anchor</keyword>
<dbReference type="EMBL" id="QKKF02022824">
    <property type="protein sequence ID" value="RZF38113.1"/>
    <property type="molecule type" value="Genomic_DNA"/>
</dbReference>
<protein>
    <recommendedName>
        <fullName evidence="11">Protein sleepless</fullName>
    </recommendedName>
</protein>
<dbReference type="PANTHER" id="PTHR33562:SF29">
    <property type="entry name" value="PROTEIN SLEEPLESS"/>
    <property type="match status" value="1"/>
</dbReference>
<name>A0A482WX92_LAOST</name>
<dbReference type="Proteomes" id="UP000291343">
    <property type="component" value="Unassembled WGS sequence"/>
</dbReference>
<keyword evidence="4 8" id="KW-0732">Signal</keyword>
<reference evidence="9 10" key="1">
    <citation type="journal article" date="2017" name="Gigascience">
        <title>Genome sequence of the small brown planthopper, Laodelphax striatellus.</title>
        <authorList>
            <person name="Zhu J."/>
            <person name="Jiang F."/>
            <person name="Wang X."/>
            <person name="Yang P."/>
            <person name="Bao Y."/>
            <person name="Zhao W."/>
            <person name="Wang W."/>
            <person name="Lu H."/>
            <person name="Wang Q."/>
            <person name="Cui N."/>
            <person name="Li J."/>
            <person name="Chen X."/>
            <person name="Luo L."/>
            <person name="Yu J."/>
            <person name="Kang L."/>
            <person name="Cui F."/>
        </authorList>
    </citation>
    <scope>NUCLEOTIDE SEQUENCE [LARGE SCALE GENOMIC DNA]</scope>
    <source>
        <strain evidence="9">Lst14</strain>
    </source>
</reference>
<evidence type="ECO:0000256" key="4">
    <source>
        <dbReference type="ARBA" id="ARBA00022729"/>
    </source>
</evidence>